<dbReference type="GO" id="GO:0004520">
    <property type="term" value="F:DNA endonuclease activity"/>
    <property type="evidence" value="ECO:0007669"/>
    <property type="project" value="TreeGrafter"/>
</dbReference>
<evidence type="ECO:0000256" key="5">
    <source>
        <dbReference type="PROSITE-ProRule" id="PRU00176"/>
    </source>
</evidence>
<dbReference type="InterPro" id="IPR038718">
    <property type="entry name" value="SNF2-like_sf"/>
</dbReference>
<evidence type="ECO:0000256" key="6">
    <source>
        <dbReference type="SAM" id="MobiDB-lite"/>
    </source>
</evidence>
<dbReference type="CDD" id="cd18793">
    <property type="entry name" value="SF2_C_SNF"/>
    <property type="match status" value="1"/>
</dbReference>
<dbReference type="SUPFAM" id="SSF54928">
    <property type="entry name" value="RNA-binding domain, RBD"/>
    <property type="match status" value="1"/>
</dbReference>
<sequence>MSVAPCANEADFVQLRVCQLRDACRERGLDSTGKKNELAAKLAENGGFSQQEVLALRQTYQSGSSRLQGKKPVRLKTSAKKRKQKGPKIGDTDFRKLLWAVADGTLRCSCGKPLRHRNGRFGLFLFCASGHIERVEKAVARMQDMEDPVAIVLELETLQHVRLHSKGARDCAKLQAWAGEAKFGCSEPREDWLDPSNSILYGEPQNPADSKETSGSNEQVSQRVGYVFPLCQLDQFLEALQRVADQIADVSEATIRIDTLPTAVIQYLKDKDWVPESDWAMDLLNGIDKDWRSWPEVLTFDALMDLLRTKAVGVWERDLLNVAVAAGAPEPVQWTCLGQGHDQEDQKAVQKPQRARLDPEAVLARIELAQREAKRLCQAALHRAPDLSRLRSFQWEGVSRVLELGGRCLIADEMGCGKSAQALGVVAAYNLWPVLIICPACMRLVWAEELETWLPALLQPRHVHVIHSSNDMLPPGSSPNSLGDTQVVIVSFAMARLLFQNLGQRQWRIAIVDESHCLRMINGKAGQATQAVLELLKPVPRVLLLSGTPSRSNYLGIFTQANLLRPGLLGDSFHAFARDYDEPSLSFSGHLVPGRCRRSWQLALLLRDAMMVRRKKSEVLEDLPPKHRRIIRLALSARLSRSLSEAEASALTDFERCGLLKLVAAEKWLLEKLEVCVAEGQKAVVFAHHIRVLDRVSQVAASIDMIRIDGSTPPITRQSLIAKFMNKGGPSLAVIGVTACAVGVDLSAASLAIFVELPPDASWLCQAEDRLHRHGQQKAVDVLLLLAAGSPCRVKGRWTAAETAMAVTAEEQRWMQLRQRLREVTALHDATAATSATVSNYQTSIPSLAGHADFSFEVSPHTSRLHVYSNGKPLGLTLRADVESHWVGDSAQLEREAAAFRLAWKALSPYQQKLGRGVAHKAHEIQLRSAPSLSGSRIRFSQTSLADEAKTLPRCQVSVQYTQGRLGGHTLKFLQPMSRDEDSEPTLLCMECLKVLDSHSIKPSSLDAALPGPDGETISHEASANETDLFCSGNCRARFFGKRNGTSLRRQLFDLERGVCQKCGVDCHDLWQTLLTSSPERRKKKLEELAPEIKSPSKVTEGSLWQADHVVPVWRGGGLCGLENLQTLCTACHKNKTKEEAKERKERSERKEEGKSRTRSPAKKPNKSPKKTQAMSKTSKTSEGFERPRKGPWAPKLWPQGCLKGTQAETTGWSQLKDMSYGKGYGDYKGYGEILTCFLFNDLHNPKQVQIASGWGKGGFYYPPWDGGKGMMSYNYGMMMPPMFAFKGKGKGKGKRSPQLNVDPAKKLWIGNIPEEANWKDLQALVDKAGKSRWVEIFRGKGKGTGAVVYNTADEAQAAKATLNGADLCGSSIVVDSWEKGEKA</sequence>
<evidence type="ECO:0000256" key="1">
    <source>
        <dbReference type="ARBA" id="ARBA00022741"/>
    </source>
</evidence>
<dbReference type="GO" id="GO:0005524">
    <property type="term" value="F:ATP binding"/>
    <property type="evidence" value="ECO:0007669"/>
    <property type="project" value="UniProtKB-KW"/>
</dbReference>
<accession>A0A9P1CPP6</accession>
<evidence type="ECO:0000256" key="3">
    <source>
        <dbReference type="ARBA" id="ARBA00022806"/>
    </source>
</evidence>
<dbReference type="PROSITE" id="PS50800">
    <property type="entry name" value="SAP"/>
    <property type="match status" value="1"/>
</dbReference>
<dbReference type="EMBL" id="CAMXCT020002002">
    <property type="protein sequence ID" value="CAL1148248.1"/>
    <property type="molecule type" value="Genomic_DNA"/>
</dbReference>
<dbReference type="PANTHER" id="PTHR45766">
    <property type="entry name" value="DNA ANNEALING HELICASE AND ENDONUCLEASE ZRANB3 FAMILY MEMBER"/>
    <property type="match status" value="1"/>
</dbReference>
<dbReference type="InterPro" id="IPR003034">
    <property type="entry name" value="SAP_dom"/>
</dbReference>
<evidence type="ECO:0000259" key="7">
    <source>
        <dbReference type="PROSITE" id="PS50102"/>
    </source>
</evidence>
<dbReference type="InterPro" id="IPR012677">
    <property type="entry name" value="Nucleotide-bd_a/b_plait_sf"/>
</dbReference>
<dbReference type="Gene3D" id="3.40.50.300">
    <property type="entry name" value="P-loop containing nucleotide triphosphate hydrolases"/>
    <property type="match status" value="1"/>
</dbReference>
<dbReference type="PROSITE" id="PS51194">
    <property type="entry name" value="HELICASE_CTER"/>
    <property type="match status" value="1"/>
</dbReference>
<keyword evidence="1" id="KW-0547">Nucleotide-binding</keyword>
<feature type="domain" description="Helicase C-terminal" evidence="10">
    <location>
        <begin position="669"/>
        <end position="833"/>
    </location>
</feature>
<feature type="domain" description="Helicase ATP-binding" evidence="9">
    <location>
        <begin position="399"/>
        <end position="567"/>
    </location>
</feature>
<dbReference type="InterPro" id="IPR000504">
    <property type="entry name" value="RRM_dom"/>
</dbReference>
<dbReference type="Pfam" id="PF00176">
    <property type="entry name" value="SNF2-rel_dom"/>
    <property type="match status" value="1"/>
</dbReference>
<dbReference type="PANTHER" id="PTHR45766:SF3">
    <property type="entry name" value="DNA ANNEALING HELICASE AND ENDONUCLEASE ZRANB3"/>
    <property type="match status" value="1"/>
</dbReference>
<dbReference type="InterPro" id="IPR049730">
    <property type="entry name" value="SNF2/RAD54-like_C"/>
</dbReference>
<feature type="region of interest" description="Disordered" evidence="6">
    <location>
        <begin position="1139"/>
        <end position="1199"/>
    </location>
</feature>
<dbReference type="Pfam" id="PF00271">
    <property type="entry name" value="Helicase_C"/>
    <property type="match status" value="1"/>
</dbReference>
<dbReference type="GO" id="GO:0031297">
    <property type="term" value="P:replication fork processing"/>
    <property type="evidence" value="ECO:0007669"/>
    <property type="project" value="TreeGrafter"/>
</dbReference>
<dbReference type="PROSITE" id="PS51192">
    <property type="entry name" value="HELICASE_ATP_BIND_1"/>
    <property type="match status" value="1"/>
</dbReference>
<evidence type="ECO:0000313" key="13">
    <source>
        <dbReference type="Proteomes" id="UP001152797"/>
    </source>
</evidence>
<name>A0A9P1CPP6_9DINO</name>
<dbReference type="SMART" id="SM00490">
    <property type="entry name" value="HELICc"/>
    <property type="match status" value="1"/>
</dbReference>
<evidence type="ECO:0000313" key="12">
    <source>
        <dbReference type="EMBL" id="CAL4782185.1"/>
    </source>
</evidence>
<evidence type="ECO:0000259" key="8">
    <source>
        <dbReference type="PROSITE" id="PS50800"/>
    </source>
</evidence>
<evidence type="ECO:0000256" key="2">
    <source>
        <dbReference type="ARBA" id="ARBA00022801"/>
    </source>
</evidence>
<dbReference type="CDD" id="cd00590">
    <property type="entry name" value="RRM_SF"/>
    <property type="match status" value="1"/>
</dbReference>
<dbReference type="InterPro" id="IPR014001">
    <property type="entry name" value="Helicase_ATP-bd"/>
</dbReference>
<feature type="compositionally biased region" description="Polar residues" evidence="6">
    <location>
        <begin position="1173"/>
        <end position="1182"/>
    </location>
</feature>
<dbReference type="Gene3D" id="1.10.720.30">
    <property type="entry name" value="SAP domain"/>
    <property type="match status" value="1"/>
</dbReference>
<dbReference type="EMBL" id="CAMXCT010002002">
    <property type="protein sequence ID" value="CAI3994873.1"/>
    <property type="molecule type" value="Genomic_DNA"/>
</dbReference>
<dbReference type="GO" id="GO:0003723">
    <property type="term" value="F:RNA binding"/>
    <property type="evidence" value="ECO:0007669"/>
    <property type="project" value="UniProtKB-UniRule"/>
</dbReference>
<dbReference type="InterPro" id="IPR001650">
    <property type="entry name" value="Helicase_C-like"/>
</dbReference>
<proteinExistence type="predicted"/>
<dbReference type="SUPFAM" id="SSF68906">
    <property type="entry name" value="SAP domain"/>
    <property type="match status" value="1"/>
</dbReference>
<feature type="compositionally biased region" description="Basic and acidic residues" evidence="6">
    <location>
        <begin position="1139"/>
        <end position="1156"/>
    </location>
</feature>
<keyword evidence="13" id="KW-1185">Reference proteome</keyword>
<organism evidence="11">
    <name type="scientific">Cladocopium goreaui</name>
    <dbReference type="NCBI Taxonomy" id="2562237"/>
    <lineage>
        <taxon>Eukaryota</taxon>
        <taxon>Sar</taxon>
        <taxon>Alveolata</taxon>
        <taxon>Dinophyceae</taxon>
        <taxon>Suessiales</taxon>
        <taxon>Symbiodiniaceae</taxon>
        <taxon>Cladocopium</taxon>
    </lineage>
</organism>
<feature type="compositionally biased region" description="Basic residues" evidence="6">
    <location>
        <begin position="1157"/>
        <end position="1170"/>
    </location>
</feature>
<dbReference type="OrthoDB" id="2801544at2759"/>
<keyword evidence="5" id="KW-0694">RNA-binding</keyword>
<protein>
    <submittedName>
        <fullName evidence="12">SWI/SNF-related matrix-associated actin-dependent regulator of chromatin subfamily A-like protein 1 homolog</fullName>
    </submittedName>
</protein>
<dbReference type="GO" id="GO:0043596">
    <property type="term" value="C:nuclear replication fork"/>
    <property type="evidence" value="ECO:0007669"/>
    <property type="project" value="TreeGrafter"/>
</dbReference>
<feature type="domain" description="SAP" evidence="8">
    <location>
        <begin position="12"/>
        <end position="46"/>
    </location>
</feature>
<dbReference type="Proteomes" id="UP001152797">
    <property type="component" value="Unassembled WGS sequence"/>
</dbReference>
<dbReference type="InterPro" id="IPR036361">
    <property type="entry name" value="SAP_dom_sf"/>
</dbReference>
<dbReference type="PROSITE" id="PS50102">
    <property type="entry name" value="RRM"/>
    <property type="match status" value="1"/>
</dbReference>
<reference evidence="11" key="1">
    <citation type="submission" date="2022-10" db="EMBL/GenBank/DDBJ databases">
        <authorList>
            <person name="Chen Y."/>
            <person name="Dougan E. K."/>
            <person name="Chan C."/>
            <person name="Rhodes N."/>
            <person name="Thang M."/>
        </authorList>
    </citation>
    <scope>NUCLEOTIDE SEQUENCE</scope>
</reference>
<dbReference type="GO" id="GO:0004386">
    <property type="term" value="F:helicase activity"/>
    <property type="evidence" value="ECO:0007669"/>
    <property type="project" value="UniProtKB-KW"/>
</dbReference>
<keyword evidence="2" id="KW-0378">Hydrolase</keyword>
<dbReference type="Gene3D" id="3.30.70.330">
    <property type="match status" value="1"/>
</dbReference>
<dbReference type="GO" id="GO:0008270">
    <property type="term" value="F:zinc ion binding"/>
    <property type="evidence" value="ECO:0007669"/>
    <property type="project" value="InterPro"/>
</dbReference>
<feature type="domain" description="RRM" evidence="7">
    <location>
        <begin position="1306"/>
        <end position="1380"/>
    </location>
</feature>
<evidence type="ECO:0000259" key="10">
    <source>
        <dbReference type="PROSITE" id="PS51194"/>
    </source>
</evidence>
<dbReference type="SMART" id="SM00487">
    <property type="entry name" value="DEXDc"/>
    <property type="match status" value="1"/>
</dbReference>
<dbReference type="GO" id="GO:0006281">
    <property type="term" value="P:DNA repair"/>
    <property type="evidence" value="ECO:0007669"/>
    <property type="project" value="TreeGrafter"/>
</dbReference>
<gene>
    <name evidence="11" type="ORF">C1SCF055_LOCUS21488</name>
</gene>
<dbReference type="GO" id="GO:0016787">
    <property type="term" value="F:hydrolase activity"/>
    <property type="evidence" value="ECO:0007669"/>
    <property type="project" value="UniProtKB-KW"/>
</dbReference>
<dbReference type="InterPro" id="IPR035979">
    <property type="entry name" value="RBD_domain_sf"/>
</dbReference>
<keyword evidence="3" id="KW-0347">Helicase</keyword>
<dbReference type="InterPro" id="IPR027417">
    <property type="entry name" value="P-loop_NTPase"/>
</dbReference>
<comment type="caution">
    <text evidence="11">The sequence shown here is derived from an EMBL/GenBank/DDBJ whole genome shotgun (WGS) entry which is preliminary data.</text>
</comment>
<dbReference type="Pfam" id="PF01844">
    <property type="entry name" value="HNH"/>
    <property type="match status" value="1"/>
</dbReference>
<dbReference type="SUPFAM" id="SSF52540">
    <property type="entry name" value="P-loop containing nucleoside triphosphate hydrolases"/>
    <property type="match status" value="2"/>
</dbReference>
<dbReference type="InterPro" id="IPR002711">
    <property type="entry name" value="HNH"/>
</dbReference>
<dbReference type="Pfam" id="PF00076">
    <property type="entry name" value="RRM_1"/>
    <property type="match status" value="1"/>
</dbReference>
<dbReference type="Gene3D" id="1.10.30.50">
    <property type="match status" value="1"/>
</dbReference>
<dbReference type="InterPro" id="IPR000330">
    <property type="entry name" value="SNF2_N"/>
</dbReference>
<dbReference type="EMBL" id="CAMXCT030002002">
    <property type="protein sequence ID" value="CAL4782185.1"/>
    <property type="molecule type" value="Genomic_DNA"/>
</dbReference>
<dbReference type="SMART" id="SM00513">
    <property type="entry name" value="SAP"/>
    <property type="match status" value="1"/>
</dbReference>
<reference evidence="12 13" key="2">
    <citation type="submission" date="2024-05" db="EMBL/GenBank/DDBJ databases">
        <authorList>
            <person name="Chen Y."/>
            <person name="Shah S."/>
            <person name="Dougan E. K."/>
            <person name="Thang M."/>
            <person name="Chan C."/>
        </authorList>
    </citation>
    <scope>NUCLEOTIDE SEQUENCE [LARGE SCALE GENOMIC DNA]</scope>
</reference>
<dbReference type="CDD" id="cd00085">
    <property type="entry name" value="HNHc"/>
    <property type="match status" value="1"/>
</dbReference>
<evidence type="ECO:0000313" key="11">
    <source>
        <dbReference type="EMBL" id="CAI3994873.1"/>
    </source>
</evidence>
<dbReference type="Pfam" id="PF02037">
    <property type="entry name" value="SAP"/>
    <property type="match status" value="1"/>
</dbReference>
<feature type="region of interest" description="Disordered" evidence="6">
    <location>
        <begin position="196"/>
        <end position="216"/>
    </location>
</feature>
<feature type="compositionally biased region" description="Basic residues" evidence="6">
    <location>
        <begin position="68"/>
        <end position="86"/>
    </location>
</feature>
<evidence type="ECO:0000259" key="9">
    <source>
        <dbReference type="PROSITE" id="PS51192"/>
    </source>
</evidence>
<dbReference type="Gene3D" id="3.40.50.10810">
    <property type="entry name" value="Tandem AAA-ATPase domain"/>
    <property type="match status" value="1"/>
</dbReference>
<dbReference type="InterPro" id="IPR003615">
    <property type="entry name" value="HNH_nuc"/>
</dbReference>
<keyword evidence="4" id="KW-0067">ATP-binding</keyword>
<dbReference type="SMART" id="SM00360">
    <property type="entry name" value="RRM"/>
    <property type="match status" value="1"/>
</dbReference>
<evidence type="ECO:0000256" key="4">
    <source>
        <dbReference type="ARBA" id="ARBA00022840"/>
    </source>
</evidence>
<feature type="region of interest" description="Disordered" evidence="6">
    <location>
        <begin position="61"/>
        <end position="89"/>
    </location>
</feature>